<dbReference type="Gene3D" id="1.10.10.10">
    <property type="entry name" value="Winged helix-like DNA-binding domain superfamily/Winged helix DNA-binding domain"/>
    <property type="match status" value="1"/>
</dbReference>
<evidence type="ECO:0000256" key="3">
    <source>
        <dbReference type="ARBA" id="ARBA00023163"/>
    </source>
</evidence>
<evidence type="ECO:0000256" key="2">
    <source>
        <dbReference type="ARBA" id="ARBA00023125"/>
    </source>
</evidence>
<dbReference type="GO" id="GO:0003677">
    <property type="term" value="F:DNA binding"/>
    <property type="evidence" value="ECO:0007669"/>
    <property type="project" value="UniProtKB-KW"/>
</dbReference>
<dbReference type="AlphaFoldDB" id="M1MDM0"/>
<dbReference type="PROSITE" id="PS50987">
    <property type="entry name" value="HTH_ARSR_2"/>
    <property type="match status" value="1"/>
</dbReference>
<dbReference type="PANTHER" id="PTHR43132">
    <property type="entry name" value="ARSENICAL RESISTANCE OPERON REPRESSOR ARSR-RELATED"/>
    <property type="match status" value="1"/>
</dbReference>
<keyword evidence="1" id="KW-0805">Transcription regulation</keyword>
<keyword evidence="3" id="KW-0804">Transcription</keyword>
<dbReference type="NCBIfam" id="NF033788">
    <property type="entry name" value="HTH_metalloreg"/>
    <property type="match status" value="1"/>
</dbReference>
<reference evidence="5 6" key="1">
    <citation type="submission" date="2013-02" db="EMBL/GenBank/DDBJ databases">
        <title>Genome sequence of Clostridium saccharoperbutylacetonicum N1-4(HMT).</title>
        <authorList>
            <person name="Poehlein A."/>
            <person name="Daniel R."/>
        </authorList>
    </citation>
    <scope>NUCLEOTIDE SEQUENCE [LARGE SCALE GENOMIC DNA]</scope>
    <source>
        <strain evidence="6">N1-4(HMT)</strain>
    </source>
</reference>
<evidence type="ECO:0000259" key="4">
    <source>
        <dbReference type="PROSITE" id="PS50987"/>
    </source>
</evidence>
<dbReference type="InterPro" id="IPR036388">
    <property type="entry name" value="WH-like_DNA-bd_sf"/>
</dbReference>
<dbReference type="KEGG" id="csr:Cspa_c22540"/>
<dbReference type="SMART" id="SM00418">
    <property type="entry name" value="HTH_ARSR"/>
    <property type="match status" value="1"/>
</dbReference>
<feature type="domain" description="HTH arsR-type" evidence="4">
    <location>
        <begin position="225"/>
        <end position="316"/>
    </location>
</feature>
<keyword evidence="2" id="KW-0238">DNA-binding</keyword>
<dbReference type="eggNOG" id="COG0640">
    <property type="taxonomic scope" value="Bacteria"/>
</dbReference>
<dbReference type="HOGENOM" id="CLU_072766_0_0_9"/>
<proteinExistence type="predicted"/>
<keyword evidence="6" id="KW-1185">Reference proteome</keyword>
<sequence>MKIAVIYEKGIKGEFVYSPLNEMFCAMHILIKPEHHLHRNKWIQKIANNEKMLEAIKKYSDITEEYCIVMDFCAYFEECTELNILSAIEFLSQVPLNKINKIFKAYDKRMNQSQYKEFLELLKRFYIEIFAEELKYIEPMITRILKKKAKLAEDIGIFNFVETIHERIKVEEEKIKFYKNKEYVVKKAEIKTITINLSTFISPHLMLGIINNNLYLTYLVELDTYEKESPKDLERALKALGDGTRLRILKEISRKGKSTQELSTLLNISEAAVSKALKLLQEGELVKKERQGNYIIYTVNTISIDFIAYKIYEYIY</sequence>
<evidence type="ECO:0000313" key="6">
    <source>
        <dbReference type="Proteomes" id="UP000011728"/>
    </source>
</evidence>
<organism evidence="5 6">
    <name type="scientific">Clostridium saccharoperbutylacetonicum N1-4(HMT)</name>
    <dbReference type="NCBI Taxonomy" id="931276"/>
    <lineage>
        <taxon>Bacteria</taxon>
        <taxon>Bacillati</taxon>
        <taxon>Bacillota</taxon>
        <taxon>Clostridia</taxon>
        <taxon>Eubacteriales</taxon>
        <taxon>Clostridiaceae</taxon>
        <taxon>Clostridium</taxon>
    </lineage>
</organism>
<dbReference type="CDD" id="cd00090">
    <property type="entry name" value="HTH_ARSR"/>
    <property type="match status" value="1"/>
</dbReference>
<dbReference type="Proteomes" id="UP000011728">
    <property type="component" value="Chromosome"/>
</dbReference>
<dbReference type="GO" id="GO:0003700">
    <property type="term" value="F:DNA-binding transcription factor activity"/>
    <property type="evidence" value="ECO:0007669"/>
    <property type="project" value="InterPro"/>
</dbReference>
<accession>M1MDM0</accession>
<dbReference type="EMBL" id="CP004121">
    <property type="protein sequence ID" value="AGF56019.1"/>
    <property type="molecule type" value="Genomic_DNA"/>
</dbReference>
<dbReference type="PRINTS" id="PR00778">
    <property type="entry name" value="HTHARSR"/>
</dbReference>
<dbReference type="InterPro" id="IPR036390">
    <property type="entry name" value="WH_DNA-bd_sf"/>
</dbReference>
<name>M1MDM0_9CLOT</name>
<dbReference type="InterPro" id="IPR051011">
    <property type="entry name" value="Metal_resp_trans_reg"/>
</dbReference>
<dbReference type="PATRIC" id="fig|931276.5.peg.2253"/>
<dbReference type="PANTHER" id="PTHR43132:SF2">
    <property type="entry name" value="ARSENICAL RESISTANCE OPERON REPRESSOR ARSR-RELATED"/>
    <property type="match status" value="1"/>
</dbReference>
<protein>
    <submittedName>
        <fullName evidence="5">Putative transcriptional regulator</fullName>
    </submittedName>
</protein>
<evidence type="ECO:0000313" key="5">
    <source>
        <dbReference type="EMBL" id="AGF56019.1"/>
    </source>
</evidence>
<dbReference type="RefSeq" id="WP_015392338.1">
    <property type="nucleotide sequence ID" value="NC_020291.1"/>
</dbReference>
<dbReference type="STRING" id="36745.CLSAP_20680"/>
<dbReference type="InterPro" id="IPR001845">
    <property type="entry name" value="HTH_ArsR_DNA-bd_dom"/>
</dbReference>
<dbReference type="InterPro" id="IPR011991">
    <property type="entry name" value="ArsR-like_HTH"/>
</dbReference>
<evidence type="ECO:0000256" key="1">
    <source>
        <dbReference type="ARBA" id="ARBA00023015"/>
    </source>
</evidence>
<gene>
    <name evidence="5" type="ORF">Cspa_c22540</name>
</gene>
<dbReference type="SUPFAM" id="SSF46785">
    <property type="entry name" value="Winged helix' DNA-binding domain"/>
    <property type="match status" value="1"/>
</dbReference>
<dbReference type="Pfam" id="PF12840">
    <property type="entry name" value="HTH_20"/>
    <property type="match status" value="1"/>
</dbReference>